<dbReference type="GO" id="GO:0005524">
    <property type="term" value="F:ATP binding"/>
    <property type="evidence" value="ECO:0007669"/>
    <property type="project" value="UniProtKB-KW"/>
</dbReference>
<evidence type="ECO:0000256" key="2">
    <source>
        <dbReference type="ARBA" id="ARBA00022448"/>
    </source>
</evidence>
<dbReference type="SMART" id="SM00382">
    <property type="entry name" value="AAA"/>
    <property type="match status" value="1"/>
</dbReference>
<dbReference type="STRING" id="197479.BFW38_16190"/>
<dbReference type="InterPro" id="IPR029439">
    <property type="entry name" value="Wzt_C"/>
</dbReference>
<dbReference type="PANTHER" id="PTHR46743:SF2">
    <property type="entry name" value="TEICHOIC ACIDS EXPORT ATP-BINDING PROTEIN TAGH"/>
    <property type="match status" value="1"/>
</dbReference>
<dbReference type="AlphaFoldDB" id="A0A1E2VCU8"/>
<comment type="caution">
    <text evidence="6">The sequence shown here is derived from an EMBL/GenBank/DDBJ whole genome shotgun (WGS) entry which is preliminary data.</text>
</comment>
<dbReference type="GO" id="GO:0140359">
    <property type="term" value="F:ABC-type transporter activity"/>
    <property type="evidence" value="ECO:0007669"/>
    <property type="project" value="InterPro"/>
</dbReference>
<evidence type="ECO:0000256" key="4">
    <source>
        <dbReference type="ARBA" id="ARBA00022840"/>
    </source>
</evidence>
<evidence type="ECO:0000256" key="3">
    <source>
        <dbReference type="ARBA" id="ARBA00022741"/>
    </source>
</evidence>
<proteinExistence type="inferred from homology"/>
<dbReference type="Gene3D" id="3.40.50.300">
    <property type="entry name" value="P-loop containing nucleotide triphosphate hydrolases"/>
    <property type="match status" value="1"/>
</dbReference>
<sequence length="430" mass="46626">MSSNAQETASSATQPAITLSGVGKSYRLYERPKDRLLELLPGFGHRGRTHTALAPLDLKIGHGEVIGLIGRNGAGKSTLLQLICGTLTPSSGQLKVDGRIAALLELGSGFNPEFTGRENVFLNGAILGLSKTQVAARFDEIHAFSEIGEAIDQPVKTYSSGMFVRLAFAVAVCVEPDILVIDEALSVGDGAFARKSFDRIMALKAQGKTILFCSHSLYQVEAICNRALWLNQGQVMAEGAPAQVIEQYERFLYAEEHGHSHAQAPTSTPTLTGAQQPPRFTRVAITLDEQPATLSQVPEGQTGHSELCIQAYWQGPADWPAPSFAMTLMGSDGRMIASAGTHIDRISPQHDAASGEGQIEIRLPALSLLKGEYWVEVYLMCENGIMFYDQQIPAAHFTMSSPERMLEQGLVHLPRRWSALDPALPDMTVE</sequence>
<evidence type="ECO:0000256" key="1">
    <source>
        <dbReference type="ARBA" id="ARBA00005417"/>
    </source>
</evidence>
<comment type="similarity">
    <text evidence="1">Belongs to the ABC transporter superfamily.</text>
</comment>
<protein>
    <recommendedName>
        <fullName evidence="5">ABC transporter domain-containing protein</fullName>
    </recommendedName>
</protein>
<dbReference type="GO" id="GO:0016887">
    <property type="term" value="F:ATP hydrolysis activity"/>
    <property type="evidence" value="ECO:0007669"/>
    <property type="project" value="InterPro"/>
</dbReference>
<dbReference type="GO" id="GO:0016020">
    <property type="term" value="C:membrane"/>
    <property type="evidence" value="ECO:0007669"/>
    <property type="project" value="InterPro"/>
</dbReference>
<dbReference type="InterPro" id="IPR003593">
    <property type="entry name" value="AAA+_ATPase"/>
</dbReference>
<dbReference type="EMBL" id="MDTQ01000001">
    <property type="protein sequence ID" value="ODC04840.1"/>
    <property type="molecule type" value="Genomic_DNA"/>
</dbReference>
<keyword evidence="4" id="KW-0067">ATP-binding</keyword>
<dbReference type="OrthoDB" id="9778870at2"/>
<feature type="domain" description="ABC transporter" evidence="5">
    <location>
        <begin position="34"/>
        <end position="257"/>
    </location>
</feature>
<dbReference type="Proteomes" id="UP000094291">
    <property type="component" value="Unassembled WGS sequence"/>
</dbReference>
<dbReference type="RefSeq" id="WP_068999824.1">
    <property type="nucleotide sequence ID" value="NZ_MDTQ01000001.1"/>
</dbReference>
<keyword evidence="7" id="KW-1185">Reference proteome</keyword>
<keyword evidence="3" id="KW-0547">Nucleotide-binding</keyword>
<dbReference type="InterPro" id="IPR015860">
    <property type="entry name" value="ABC_transpr_TagH-like"/>
</dbReference>
<reference evidence="6 7" key="1">
    <citation type="submission" date="2016-08" db="EMBL/GenBank/DDBJ databases">
        <authorList>
            <person name="Seilhamer J.J."/>
        </authorList>
    </citation>
    <scope>NUCLEOTIDE SEQUENCE [LARGE SCALE GENOMIC DNA]</scope>
    <source>
        <strain evidence="6 7">PH27A</strain>
    </source>
</reference>
<dbReference type="InterPro" id="IPR050683">
    <property type="entry name" value="Bact_Polysacc_Export_ATP-bd"/>
</dbReference>
<gene>
    <name evidence="6" type="ORF">BFW38_16190</name>
</gene>
<dbReference type="PROSITE" id="PS50893">
    <property type="entry name" value="ABC_TRANSPORTER_2"/>
    <property type="match status" value="1"/>
</dbReference>
<keyword evidence="2" id="KW-0813">Transport</keyword>
<dbReference type="PANTHER" id="PTHR46743">
    <property type="entry name" value="TEICHOIC ACIDS EXPORT ATP-BINDING PROTEIN TAGH"/>
    <property type="match status" value="1"/>
</dbReference>
<dbReference type="InterPro" id="IPR017871">
    <property type="entry name" value="ABC_transporter-like_CS"/>
</dbReference>
<dbReference type="Pfam" id="PF00005">
    <property type="entry name" value="ABC_tran"/>
    <property type="match status" value="1"/>
</dbReference>
<name>A0A1E2VCU8_9GAMM</name>
<dbReference type="SUPFAM" id="SSF52540">
    <property type="entry name" value="P-loop containing nucleoside triphosphate hydrolases"/>
    <property type="match status" value="1"/>
</dbReference>
<organism evidence="6 7">
    <name type="scientific">Terasakiispira papahanaumokuakeensis</name>
    <dbReference type="NCBI Taxonomy" id="197479"/>
    <lineage>
        <taxon>Bacteria</taxon>
        <taxon>Pseudomonadati</taxon>
        <taxon>Pseudomonadota</taxon>
        <taxon>Gammaproteobacteria</taxon>
        <taxon>Oceanospirillales</taxon>
        <taxon>Terasakiispira</taxon>
    </lineage>
</organism>
<dbReference type="InterPro" id="IPR027417">
    <property type="entry name" value="P-loop_NTPase"/>
</dbReference>
<accession>A0A1E2VCU8</accession>
<dbReference type="PROSITE" id="PS00211">
    <property type="entry name" value="ABC_TRANSPORTER_1"/>
    <property type="match status" value="1"/>
</dbReference>
<evidence type="ECO:0000313" key="7">
    <source>
        <dbReference type="Proteomes" id="UP000094291"/>
    </source>
</evidence>
<evidence type="ECO:0000313" key="6">
    <source>
        <dbReference type="EMBL" id="ODC04840.1"/>
    </source>
</evidence>
<dbReference type="CDD" id="cd03220">
    <property type="entry name" value="ABC_KpsT_Wzt"/>
    <property type="match status" value="1"/>
</dbReference>
<dbReference type="CDD" id="cd10147">
    <property type="entry name" value="Wzt_C-like"/>
    <property type="match status" value="1"/>
</dbReference>
<dbReference type="Gene3D" id="2.70.50.60">
    <property type="entry name" value="abc- transporter (atp binding component) like domain"/>
    <property type="match status" value="1"/>
</dbReference>
<evidence type="ECO:0000259" key="5">
    <source>
        <dbReference type="PROSITE" id="PS50893"/>
    </source>
</evidence>
<dbReference type="InterPro" id="IPR003439">
    <property type="entry name" value="ABC_transporter-like_ATP-bd"/>
</dbReference>